<organism evidence="1 2">
    <name type="scientific">Athelia psychrophila</name>
    <dbReference type="NCBI Taxonomy" id="1759441"/>
    <lineage>
        <taxon>Eukaryota</taxon>
        <taxon>Fungi</taxon>
        <taxon>Dikarya</taxon>
        <taxon>Basidiomycota</taxon>
        <taxon>Agaricomycotina</taxon>
        <taxon>Agaricomycetes</taxon>
        <taxon>Agaricomycetidae</taxon>
        <taxon>Atheliales</taxon>
        <taxon>Atheliaceae</taxon>
        <taxon>Athelia</taxon>
    </lineage>
</organism>
<sequence>SRKASRATKARVLEHEHRGVVARTIWQRSQPPAADTLPRMSREERTMDTVAKSISEVGYVAQLKRRLGHKLRGEGASRRENEAPEVRTGLEDMLGRLRAEIERRKRSVEVN</sequence>
<gene>
    <name evidence="1" type="ORF">FIBSPDRAFT_755162</name>
</gene>
<protein>
    <submittedName>
        <fullName evidence="1">Uncharacterized protein</fullName>
    </submittedName>
</protein>
<name>A0A166B3I3_9AGAM</name>
<evidence type="ECO:0000313" key="2">
    <source>
        <dbReference type="Proteomes" id="UP000076532"/>
    </source>
</evidence>
<dbReference type="Proteomes" id="UP000076532">
    <property type="component" value="Unassembled WGS sequence"/>
</dbReference>
<accession>A0A166B3I3</accession>
<proteinExistence type="predicted"/>
<dbReference type="OrthoDB" id="2571149at2759"/>
<keyword evidence="2" id="KW-1185">Reference proteome</keyword>
<evidence type="ECO:0000313" key="1">
    <source>
        <dbReference type="EMBL" id="KZP12238.1"/>
    </source>
</evidence>
<dbReference type="STRING" id="436010.A0A166B3I3"/>
<reference evidence="1 2" key="1">
    <citation type="journal article" date="2016" name="Mol. Biol. Evol.">
        <title>Comparative Genomics of Early-Diverging Mushroom-Forming Fungi Provides Insights into the Origins of Lignocellulose Decay Capabilities.</title>
        <authorList>
            <person name="Nagy L.G."/>
            <person name="Riley R."/>
            <person name="Tritt A."/>
            <person name="Adam C."/>
            <person name="Daum C."/>
            <person name="Floudas D."/>
            <person name="Sun H."/>
            <person name="Yadav J.S."/>
            <person name="Pangilinan J."/>
            <person name="Larsson K.H."/>
            <person name="Matsuura K."/>
            <person name="Barry K."/>
            <person name="Labutti K."/>
            <person name="Kuo R."/>
            <person name="Ohm R.A."/>
            <person name="Bhattacharya S.S."/>
            <person name="Shirouzu T."/>
            <person name="Yoshinaga Y."/>
            <person name="Martin F.M."/>
            <person name="Grigoriev I.V."/>
            <person name="Hibbett D.S."/>
        </authorList>
    </citation>
    <scope>NUCLEOTIDE SEQUENCE [LARGE SCALE GENOMIC DNA]</scope>
    <source>
        <strain evidence="1 2">CBS 109695</strain>
    </source>
</reference>
<feature type="non-terminal residue" evidence="1">
    <location>
        <position position="1"/>
    </location>
</feature>
<dbReference type="EMBL" id="KV417650">
    <property type="protein sequence ID" value="KZP12238.1"/>
    <property type="molecule type" value="Genomic_DNA"/>
</dbReference>
<dbReference type="AlphaFoldDB" id="A0A166B3I3"/>